<gene>
    <name evidence="2" type="ORF">JK361_10545</name>
</gene>
<keyword evidence="1" id="KW-0732">Signal</keyword>
<evidence type="ECO:0000256" key="1">
    <source>
        <dbReference type="SAM" id="SignalP"/>
    </source>
</evidence>
<sequence length="94" mass="9459">MTFQRAKRMAAAAGVVVAAGALPILVASPASATQGACTNYVASHGYFAGPKVKEACSHGAIKTPFGSWPNPACTLGLAQLNIKNAVSDPACSRA</sequence>
<dbReference type="Proteomes" id="UP000621386">
    <property type="component" value="Unassembled WGS sequence"/>
</dbReference>
<feature type="signal peptide" evidence="1">
    <location>
        <begin position="1"/>
        <end position="32"/>
    </location>
</feature>
<dbReference type="RefSeq" id="WP_201815466.1">
    <property type="nucleotide sequence ID" value="NZ_JAERRH010000003.1"/>
</dbReference>
<evidence type="ECO:0008006" key="4">
    <source>
        <dbReference type="Google" id="ProtNLM"/>
    </source>
</evidence>
<protein>
    <recommendedName>
        <fullName evidence="4">Secreted protein</fullName>
    </recommendedName>
</protein>
<accession>A0ABS1NZ23</accession>
<comment type="caution">
    <text evidence="2">The sequence shown here is derived from an EMBL/GenBank/DDBJ whole genome shotgun (WGS) entry which is preliminary data.</text>
</comment>
<evidence type="ECO:0000313" key="3">
    <source>
        <dbReference type="Proteomes" id="UP000621386"/>
    </source>
</evidence>
<name>A0ABS1NZ23_9ACTN</name>
<keyword evidence="3" id="KW-1185">Reference proteome</keyword>
<dbReference type="EMBL" id="JAERRH010000003">
    <property type="protein sequence ID" value="MBL1105025.1"/>
    <property type="molecule type" value="Genomic_DNA"/>
</dbReference>
<reference evidence="2 3" key="1">
    <citation type="submission" date="2021-01" db="EMBL/GenBank/DDBJ databases">
        <title>WGS of actinomycetes isolated from Thailand.</title>
        <authorList>
            <person name="Thawai C."/>
        </authorList>
    </citation>
    <scope>NUCLEOTIDE SEQUENCE [LARGE SCALE GENOMIC DNA]</scope>
    <source>
        <strain evidence="2 3">CH5-8</strain>
    </source>
</reference>
<organism evidence="2 3">
    <name type="scientific">Streptomyces musisoli</name>
    <dbReference type="NCBI Taxonomy" id="2802280"/>
    <lineage>
        <taxon>Bacteria</taxon>
        <taxon>Bacillati</taxon>
        <taxon>Actinomycetota</taxon>
        <taxon>Actinomycetes</taxon>
        <taxon>Kitasatosporales</taxon>
        <taxon>Streptomycetaceae</taxon>
        <taxon>Streptomyces</taxon>
    </lineage>
</organism>
<evidence type="ECO:0000313" key="2">
    <source>
        <dbReference type="EMBL" id="MBL1105025.1"/>
    </source>
</evidence>
<feature type="chain" id="PRO_5045599116" description="Secreted protein" evidence="1">
    <location>
        <begin position="33"/>
        <end position="94"/>
    </location>
</feature>
<proteinExistence type="predicted"/>